<keyword evidence="1" id="KW-1133">Transmembrane helix</keyword>
<reference evidence="2" key="1">
    <citation type="submission" date="2023-03" db="EMBL/GenBank/DDBJ databases">
        <authorList>
            <person name="Steffen K."/>
            <person name="Cardenas P."/>
        </authorList>
    </citation>
    <scope>NUCLEOTIDE SEQUENCE</scope>
</reference>
<organism evidence="2 3">
    <name type="scientific">Geodia barretti</name>
    <name type="common">Barrett's horny sponge</name>
    <dbReference type="NCBI Taxonomy" id="519541"/>
    <lineage>
        <taxon>Eukaryota</taxon>
        <taxon>Metazoa</taxon>
        <taxon>Porifera</taxon>
        <taxon>Demospongiae</taxon>
        <taxon>Heteroscleromorpha</taxon>
        <taxon>Tetractinellida</taxon>
        <taxon>Astrophorina</taxon>
        <taxon>Geodiidae</taxon>
        <taxon>Geodia</taxon>
    </lineage>
</organism>
<keyword evidence="1" id="KW-0812">Transmembrane</keyword>
<dbReference type="EMBL" id="CASHTH010001837">
    <property type="protein sequence ID" value="CAI8020590.1"/>
    <property type="molecule type" value="Genomic_DNA"/>
</dbReference>
<dbReference type="AlphaFoldDB" id="A0AA35WN77"/>
<keyword evidence="1" id="KW-0472">Membrane</keyword>
<feature type="transmembrane region" description="Helical" evidence="1">
    <location>
        <begin position="7"/>
        <end position="24"/>
    </location>
</feature>
<feature type="non-terminal residue" evidence="2">
    <location>
        <position position="183"/>
    </location>
</feature>
<dbReference type="Proteomes" id="UP001174909">
    <property type="component" value="Unassembled WGS sequence"/>
</dbReference>
<feature type="transmembrane region" description="Helical" evidence="1">
    <location>
        <begin position="117"/>
        <end position="141"/>
    </location>
</feature>
<gene>
    <name evidence="2" type="ORF">GBAR_LOCUS12305</name>
</gene>
<evidence type="ECO:0000256" key="1">
    <source>
        <dbReference type="SAM" id="Phobius"/>
    </source>
</evidence>
<feature type="transmembrane region" description="Helical" evidence="1">
    <location>
        <begin position="61"/>
        <end position="88"/>
    </location>
</feature>
<comment type="caution">
    <text evidence="2">The sequence shown here is derived from an EMBL/GenBank/DDBJ whole genome shotgun (WGS) entry which is preliminary data.</text>
</comment>
<name>A0AA35WN77_GEOBA</name>
<keyword evidence="3" id="KW-1185">Reference proteome</keyword>
<evidence type="ECO:0000313" key="2">
    <source>
        <dbReference type="EMBL" id="CAI8020590.1"/>
    </source>
</evidence>
<sequence>ELNTLDYGIVVFPVFLIFLTHLLVKLHERGIKPIVWVWLAIVAILGPLRKQLRGNKSLIDVFASFLYLSSSRLLVTSVNILMPVVVYYRMLDGKLLAKNCVYSDPSLVFFGNQHAKFALLAIVMVLLFFILPVILLFAYPFSCFQRVLNRTGLNSLALRTFIDVFQGHYKDGTNGTTNYRERK</sequence>
<evidence type="ECO:0000313" key="3">
    <source>
        <dbReference type="Proteomes" id="UP001174909"/>
    </source>
</evidence>
<protein>
    <submittedName>
        <fullName evidence="2">Uncharacterized protein</fullName>
    </submittedName>
</protein>
<proteinExistence type="predicted"/>
<feature type="transmembrane region" description="Helical" evidence="1">
    <location>
        <begin position="30"/>
        <end position="49"/>
    </location>
</feature>
<accession>A0AA35WN77</accession>